<evidence type="ECO:0000313" key="2">
    <source>
        <dbReference type="EMBL" id="KAF5956904.1"/>
    </source>
</evidence>
<reference evidence="2 3" key="2">
    <citation type="submission" date="2020-07" db="EMBL/GenBank/DDBJ databases">
        <title>Genome assembly of wild tea tree DASZ reveals pedigree and selection history of tea varieties.</title>
        <authorList>
            <person name="Zhang W."/>
        </authorList>
    </citation>
    <scope>NUCLEOTIDE SEQUENCE [LARGE SCALE GENOMIC DNA]</scope>
    <source>
        <strain evidence="3">cv. G240</strain>
        <tissue evidence="2">Leaf</tissue>
    </source>
</reference>
<dbReference type="AlphaFoldDB" id="A0A7J7HXS1"/>
<evidence type="ECO:0000313" key="3">
    <source>
        <dbReference type="Proteomes" id="UP000593564"/>
    </source>
</evidence>
<feature type="chain" id="PRO_5029636573" evidence="1">
    <location>
        <begin position="20"/>
        <end position="144"/>
    </location>
</feature>
<reference evidence="3" key="1">
    <citation type="journal article" date="2020" name="Nat. Commun.">
        <title>Genome assembly of wild tea tree DASZ reveals pedigree and selection history of tea varieties.</title>
        <authorList>
            <person name="Zhang W."/>
            <person name="Zhang Y."/>
            <person name="Qiu H."/>
            <person name="Guo Y."/>
            <person name="Wan H."/>
            <person name="Zhang X."/>
            <person name="Scossa F."/>
            <person name="Alseekh S."/>
            <person name="Zhang Q."/>
            <person name="Wang P."/>
            <person name="Xu L."/>
            <person name="Schmidt M.H."/>
            <person name="Jia X."/>
            <person name="Li D."/>
            <person name="Zhu A."/>
            <person name="Guo F."/>
            <person name="Chen W."/>
            <person name="Ni D."/>
            <person name="Usadel B."/>
            <person name="Fernie A.R."/>
            <person name="Wen W."/>
        </authorList>
    </citation>
    <scope>NUCLEOTIDE SEQUENCE [LARGE SCALE GENOMIC DNA]</scope>
    <source>
        <strain evidence="3">cv. G240</strain>
    </source>
</reference>
<protein>
    <submittedName>
        <fullName evidence="2">Uncharacterized protein</fullName>
    </submittedName>
</protein>
<accession>A0A7J7HXS1</accession>
<feature type="signal peptide" evidence="1">
    <location>
        <begin position="1"/>
        <end position="19"/>
    </location>
</feature>
<sequence length="144" mass="16573">MLCIIWVLLSLIITSLLISQYEGPRKSRHRNRESQEEPAGLLYKDEVWKPLDHCFPCMDATNIIIKLVAIEPRILMSSKALIQMNPMGKSTWNAIKNIEFAKLQDFGMNAGVVMLTDCVFWFIIVPFLAIKDYDLNFVSNKIHT</sequence>
<dbReference type="EMBL" id="JACBKZ010000002">
    <property type="protein sequence ID" value="KAF5956904.1"/>
    <property type="molecule type" value="Genomic_DNA"/>
</dbReference>
<keyword evidence="3" id="KW-1185">Reference proteome</keyword>
<evidence type="ECO:0000256" key="1">
    <source>
        <dbReference type="SAM" id="SignalP"/>
    </source>
</evidence>
<keyword evidence="1" id="KW-0732">Signal</keyword>
<comment type="caution">
    <text evidence="2">The sequence shown here is derived from an EMBL/GenBank/DDBJ whole genome shotgun (WGS) entry which is preliminary data.</text>
</comment>
<organism evidence="2 3">
    <name type="scientific">Camellia sinensis</name>
    <name type="common">Tea plant</name>
    <name type="synonym">Thea sinensis</name>
    <dbReference type="NCBI Taxonomy" id="4442"/>
    <lineage>
        <taxon>Eukaryota</taxon>
        <taxon>Viridiplantae</taxon>
        <taxon>Streptophyta</taxon>
        <taxon>Embryophyta</taxon>
        <taxon>Tracheophyta</taxon>
        <taxon>Spermatophyta</taxon>
        <taxon>Magnoliopsida</taxon>
        <taxon>eudicotyledons</taxon>
        <taxon>Gunneridae</taxon>
        <taxon>Pentapetalae</taxon>
        <taxon>asterids</taxon>
        <taxon>Ericales</taxon>
        <taxon>Theaceae</taxon>
        <taxon>Camellia</taxon>
    </lineage>
</organism>
<dbReference type="Proteomes" id="UP000593564">
    <property type="component" value="Unassembled WGS sequence"/>
</dbReference>
<proteinExistence type="predicted"/>
<gene>
    <name evidence="2" type="ORF">HYC85_004129</name>
</gene>
<name>A0A7J7HXS1_CAMSI</name>